<dbReference type="AlphaFoldDB" id="A0A9W8HUG7"/>
<evidence type="ECO:0000256" key="4">
    <source>
        <dbReference type="ARBA" id="ARBA00022605"/>
    </source>
</evidence>
<organism evidence="12 13">
    <name type="scientific">Coemansia guatemalensis</name>
    <dbReference type="NCBI Taxonomy" id="2761395"/>
    <lineage>
        <taxon>Eukaryota</taxon>
        <taxon>Fungi</taxon>
        <taxon>Fungi incertae sedis</taxon>
        <taxon>Zoopagomycota</taxon>
        <taxon>Kickxellomycotina</taxon>
        <taxon>Kickxellomycetes</taxon>
        <taxon>Kickxellales</taxon>
        <taxon>Kickxellaceae</taxon>
        <taxon>Coemansia</taxon>
    </lineage>
</organism>
<dbReference type="Gene3D" id="3.40.50.1100">
    <property type="match status" value="2"/>
</dbReference>
<dbReference type="InterPro" id="IPR036052">
    <property type="entry name" value="TrpB-like_PALP_sf"/>
</dbReference>
<dbReference type="NCBIfam" id="TIGR00263">
    <property type="entry name" value="trpB"/>
    <property type="match status" value="1"/>
</dbReference>
<dbReference type="InterPro" id="IPR018204">
    <property type="entry name" value="Trp_synthase_alpha_AS"/>
</dbReference>
<dbReference type="GO" id="GO:0004834">
    <property type="term" value="F:tryptophan synthase activity"/>
    <property type="evidence" value="ECO:0007669"/>
    <property type="project" value="UniProtKB-EC"/>
</dbReference>
<dbReference type="GO" id="GO:0005737">
    <property type="term" value="C:cytoplasm"/>
    <property type="evidence" value="ECO:0007669"/>
    <property type="project" value="TreeGrafter"/>
</dbReference>
<dbReference type="FunFam" id="3.20.20.70:FF:000151">
    <property type="entry name" value="Tryptophan synthase"/>
    <property type="match status" value="1"/>
</dbReference>
<dbReference type="Pfam" id="PF00290">
    <property type="entry name" value="Trp_syntA"/>
    <property type="match status" value="1"/>
</dbReference>
<dbReference type="InterPro" id="IPR013785">
    <property type="entry name" value="Aldolase_TIM"/>
</dbReference>
<dbReference type="SUPFAM" id="SSF51366">
    <property type="entry name" value="Ribulose-phoshate binding barrel"/>
    <property type="match status" value="1"/>
</dbReference>
<dbReference type="Proteomes" id="UP001140094">
    <property type="component" value="Unassembled WGS sequence"/>
</dbReference>
<keyword evidence="5 10" id="KW-0822">Tryptophan biosynthesis</keyword>
<evidence type="ECO:0000256" key="8">
    <source>
        <dbReference type="ARBA" id="ARBA00023239"/>
    </source>
</evidence>
<dbReference type="EC" id="4.2.1.20" evidence="3 10"/>
<protein>
    <recommendedName>
        <fullName evidence="3 10">Tryptophan synthase</fullName>
        <ecNumber evidence="3 10">4.2.1.20</ecNumber>
    </recommendedName>
</protein>
<comment type="caution">
    <text evidence="12">The sequence shown here is derived from an EMBL/GenBank/DDBJ whole genome shotgun (WGS) entry which is preliminary data.</text>
</comment>
<keyword evidence="13" id="KW-1185">Reference proteome</keyword>
<evidence type="ECO:0000313" key="13">
    <source>
        <dbReference type="Proteomes" id="UP001140094"/>
    </source>
</evidence>
<reference evidence="12" key="1">
    <citation type="submission" date="2022-07" db="EMBL/GenBank/DDBJ databases">
        <title>Phylogenomic reconstructions and comparative analyses of Kickxellomycotina fungi.</title>
        <authorList>
            <person name="Reynolds N.K."/>
            <person name="Stajich J.E."/>
            <person name="Barry K."/>
            <person name="Grigoriev I.V."/>
            <person name="Crous P."/>
            <person name="Smith M.E."/>
        </authorList>
    </citation>
    <scope>NUCLEOTIDE SEQUENCE</scope>
    <source>
        <strain evidence="12">NRRL 1565</strain>
    </source>
</reference>
<dbReference type="InterPro" id="IPR023026">
    <property type="entry name" value="Trp_synth_beta/beta-like"/>
</dbReference>
<dbReference type="PANTHER" id="PTHR48077">
    <property type="entry name" value="TRYPTOPHAN SYNTHASE-RELATED"/>
    <property type="match status" value="1"/>
</dbReference>
<dbReference type="FunFam" id="3.40.50.1100:FF:000004">
    <property type="entry name" value="Tryptophan synthase beta chain"/>
    <property type="match status" value="1"/>
</dbReference>
<evidence type="ECO:0000259" key="11">
    <source>
        <dbReference type="Pfam" id="PF00291"/>
    </source>
</evidence>
<dbReference type="SUPFAM" id="SSF53686">
    <property type="entry name" value="Tryptophan synthase beta subunit-like PLP-dependent enzymes"/>
    <property type="match status" value="1"/>
</dbReference>
<keyword evidence="7 10" id="KW-0057">Aromatic amino acid biosynthesis</keyword>
<dbReference type="PANTHER" id="PTHR48077:SF3">
    <property type="entry name" value="TRYPTOPHAN SYNTHASE"/>
    <property type="match status" value="1"/>
</dbReference>
<sequence>MASLISRAFANAAEEGRPAFVAYVVAGYPSPEVAVDVLLALEQGGVDVIELGIPFTDPLADGPTIQAAHTVALANNIDIDSCIQIVAEARSRGLQIPVLFMGYYNPIMQYGEEALVHRCAEEGIDGYIVVDLPPQEAMSFRSLCKESGLSYIPLVTPATTEERIKSLVQIADSFIYVVSRSGVTGARKSLDTHLPELLARVQKYTNLPLAVGFGVNTHEHFKDVGAMADGVVIGSQFITVMRNAQPRKAAEAARAYAEEASGRSINDITREKPLSRSRVFSFKAPPEPQPLLPNWFGEFGGQYIAEALHGAMAGLEKAYAQCAASPEFWEEFRSFYPFMGRQTPLHFASRLSRKCGGARIFLKREDLCYTGAHTINNAVGQALLAKRLGKTRIIADTCTGQNGISVAIICAKLALKCVIYMGAEDMDRWRDEVFRIQMLGAKVVPVTAGSGRYKDAINEAMRDSVSNLQNTYYLVGSPTGCHPFPTMVRDFQRVIGDETKKQMLEHTKRLPDAVVASVGSGSNAIGMFYPFIDDDDVRLVGAEAAGKGLDTMAHAATLSLGSPGVLHGAKSYVLQDNNGQIMETYSIASGLSYAAVGPELAWLKETERAEYYGVTDVQAIEAFRTFVRLEGIVPSLESAHAIYQAMQLASNMTTSQQIVVCISGRGEKDLNTVANSVSKLGL</sequence>
<evidence type="ECO:0000256" key="6">
    <source>
        <dbReference type="ARBA" id="ARBA00022898"/>
    </source>
</evidence>
<comment type="cofactor">
    <cofactor evidence="1 10">
        <name>pyridoxal 5'-phosphate</name>
        <dbReference type="ChEBI" id="CHEBI:597326"/>
    </cofactor>
</comment>
<evidence type="ECO:0000256" key="9">
    <source>
        <dbReference type="ARBA" id="ARBA00049047"/>
    </source>
</evidence>
<keyword evidence="4 10" id="KW-0028">Amino-acid biosynthesis</keyword>
<gene>
    <name evidence="12" type="ORF">H4R20_005321</name>
</gene>
<feature type="domain" description="Tryptophan synthase beta chain-like PALP" evidence="11">
    <location>
        <begin position="341"/>
        <end position="664"/>
    </location>
</feature>
<dbReference type="CDD" id="cd06446">
    <property type="entry name" value="Trp-synth_B"/>
    <property type="match status" value="1"/>
</dbReference>
<dbReference type="HAMAP" id="MF_00131">
    <property type="entry name" value="Trp_synth_alpha"/>
    <property type="match status" value="1"/>
</dbReference>
<dbReference type="OrthoDB" id="10050244at2759"/>
<dbReference type="InterPro" id="IPR011060">
    <property type="entry name" value="RibuloseP-bd_barrel"/>
</dbReference>
<evidence type="ECO:0000313" key="12">
    <source>
        <dbReference type="EMBL" id="KAJ2797078.1"/>
    </source>
</evidence>
<dbReference type="CDD" id="cd04724">
    <property type="entry name" value="Tryptophan_synthase_alpha"/>
    <property type="match status" value="1"/>
</dbReference>
<dbReference type="Pfam" id="PF00291">
    <property type="entry name" value="PALP"/>
    <property type="match status" value="1"/>
</dbReference>
<evidence type="ECO:0000256" key="1">
    <source>
        <dbReference type="ARBA" id="ARBA00001933"/>
    </source>
</evidence>
<evidence type="ECO:0000256" key="3">
    <source>
        <dbReference type="ARBA" id="ARBA00012043"/>
    </source>
</evidence>
<evidence type="ECO:0000256" key="7">
    <source>
        <dbReference type="ARBA" id="ARBA00023141"/>
    </source>
</evidence>
<comment type="catalytic activity">
    <reaction evidence="9 10">
        <text>(1S,2R)-1-C-(indol-3-yl)glycerol 3-phosphate + L-serine = D-glyceraldehyde 3-phosphate + L-tryptophan + H2O</text>
        <dbReference type="Rhea" id="RHEA:10532"/>
        <dbReference type="ChEBI" id="CHEBI:15377"/>
        <dbReference type="ChEBI" id="CHEBI:33384"/>
        <dbReference type="ChEBI" id="CHEBI:57912"/>
        <dbReference type="ChEBI" id="CHEBI:58866"/>
        <dbReference type="ChEBI" id="CHEBI:59776"/>
        <dbReference type="EC" id="4.2.1.20"/>
    </reaction>
</comment>
<dbReference type="InterPro" id="IPR006654">
    <property type="entry name" value="Trp_synth_beta"/>
</dbReference>
<dbReference type="HAMAP" id="MF_00133">
    <property type="entry name" value="Trp_synth_beta"/>
    <property type="match status" value="1"/>
</dbReference>
<name>A0A9W8HUG7_9FUNG</name>
<proteinExistence type="inferred from homology"/>
<evidence type="ECO:0000256" key="5">
    <source>
        <dbReference type="ARBA" id="ARBA00022822"/>
    </source>
</evidence>
<evidence type="ECO:0000256" key="2">
    <source>
        <dbReference type="ARBA" id="ARBA00004733"/>
    </source>
</evidence>
<comment type="pathway">
    <text evidence="2 10">Amino-acid biosynthesis; L-tryptophan biosynthesis; L-tryptophan from chorismate: step 5/5.</text>
</comment>
<evidence type="ECO:0000256" key="10">
    <source>
        <dbReference type="RuleBase" id="RU003663"/>
    </source>
</evidence>
<dbReference type="EMBL" id="JANBUO010001720">
    <property type="protein sequence ID" value="KAJ2797078.1"/>
    <property type="molecule type" value="Genomic_DNA"/>
</dbReference>
<accession>A0A9W8HUG7</accession>
<keyword evidence="6 10" id="KW-0663">Pyridoxal phosphate</keyword>
<dbReference type="PROSITE" id="PS00167">
    <property type="entry name" value="TRP_SYNTHASE_ALPHA"/>
    <property type="match status" value="1"/>
</dbReference>
<keyword evidence="8 10" id="KW-0456">Lyase</keyword>
<dbReference type="Gene3D" id="3.20.20.70">
    <property type="entry name" value="Aldolase class I"/>
    <property type="match status" value="1"/>
</dbReference>
<dbReference type="InterPro" id="IPR002028">
    <property type="entry name" value="Trp_synthase_suA"/>
</dbReference>
<dbReference type="InterPro" id="IPR001926">
    <property type="entry name" value="TrpB-like_PALP"/>
</dbReference>
<dbReference type="NCBIfam" id="TIGR00262">
    <property type="entry name" value="trpA"/>
    <property type="match status" value="1"/>
</dbReference>